<feature type="transmembrane region" description="Helical" evidence="1">
    <location>
        <begin position="142"/>
        <end position="173"/>
    </location>
</feature>
<keyword evidence="1" id="KW-0472">Membrane</keyword>
<reference evidence="2 3" key="1">
    <citation type="submission" date="2024-01" db="EMBL/GenBank/DDBJ databases">
        <title>Seven novel Bacillus-like species.</title>
        <authorList>
            <person name="Liu G."/>
        </authorList>
    </citation>
    <scope>NUCLEOTIDE SEQUENCE [LARGE SCALE GENOMIC DNA]</scope>
    <source>
        <strain evidence="2 3">FJAT-51614</strain>
    </source>
</reference>
<keyword evidence="3" id="KW-1185">Reference proteome</keyword>
<dbReference type="EMBL" id="JBAWSY010000014">
    <property type="protein sequence ID" value="MEI4771024.1"/>
    <property type="molecule type" value="Genomic_DNA"/>
</dbReference>
<feature type="transmembrane region" description="Helical" evidence="1">
    <location>
        <begin position="57"/>
        <end position="79"/>
    </location>
</feature>
<sequence>MVLLGTIVNALLIIVGAIIGRFLKNIPENMKQTVMYAIGIAVVVLGIQMGLESTNFVLIIICLVFGGVIGEWIDIDKWLNKLGKYIEQKFGSKTAEGGSIAQGFVTGTLIFVIGAMGVLGALNSGLQNDHELLISKGIIDGFTAIILSATLGIGVLLSAIPVAIYQGAIALFATQITKLIPEAALELFIQEMTATGGIMIIAIGLNLLGLTKIRVANLLPSLVIVAIAVAFIYNF</sequence>
<evidence type="ECO:0000256" key="1">
    <source>
        <dbReference type="SAM" id="Phobius"/>
    </source>
</evidence>
<feature type="transmembrane region" description="Helical" evidence="1">
    <location>
        <begin position="35"/>
        <end position="51"/>
    </location>
</feature>
<organism evidence="2 3">
    <name type="scientific">Psychrobacillus mangrovi</name>
    <dbReference type="NCBI Taxonomy" id="3117745"/>
    <lineage>
        <taxon>Bacteria</taxon>
        <taxon>Bacillati</taxon>
        <taxon>Bacillota</taxon>
        <taxon>Bacilli</taxon>
        <taxon>Bacillales</taxon>
        <taxon>Bacillaceae</taxon>
        <taxon>Psychrobacillus</taxon>
    </lineage>
</organism>
<comment type="caution">
    <text evidence="2">The sequence shown here is derived from an EMBL/GenBank/DDBJ whole genome shotgun (WGS) entry which is preliminary data.</text>
</comment>
<dbReference type="PANTHER" id="PTHR36111:SF2">
    <property type="entry name" value="INNER MEMBRANE PROTEIN"/>
    <property type="match status" value="1"/>
</dbReference>
<gene>
    <name evidence="2" type="ORF">WAX74_15480</name>
</gene>
<evidence type="ECO:0000313" key="2">
    <source>
        <dbReference type="EMBL" id="MEI4771024.1"/>
    </source>
</evidence>
<dbReference type="PANTHER" id="PTHR36111">
    <property type="entry name" value="INNER MEMBRANE PROTEIN-RELATED"/>
    <property type="match status" value="1"/>
</dbReference>
<feature type="transmembrane region" description="Helical" evidence="1">
    <location>
        <begin position="215"/>
        <end position="233"/>
    </location>
</feature>
<evidence type="ECO:0000313" key="3">
    <source>
        <dbReference type="Proteomes" id="UP001364890"/>
    </source>
</evidence>
<dbReference type="InterPro" id="IPR007563">
    <property type="entry name" value="DUF554"/>
</dbReference>
<dbReference type="Pfam" id="PF04474">
    <property type="entry name" value="DUF554"/>
    <property type="match status" value="1"/>
</dbReference>
<proteinExistence type="predicted"/>
<accession>A0ABU8F8C3</accession>
<feature type="transmembrane region" description="Helical" evidence="1">
    <location>
        <begin position="100"/>
        <end position="122"/>
    </location>
</feature>
<dbReference type="Proteomes" id="UP001364890">
    <property type="component" value="Unassembled WGS sequence"/>
</dbReference>
<keyword evidence="1" id="KW-1133">Transmembrane helix</keyword>
<protein>
    <submittedName>
        <fullName evidence="2">DUF554 domain-containing protein</fullName>
    </submittedName>
</protein>
<keyword evidence="1" id="KW-0812">Transmembrane</keyword>
<name>A0ABU8F8C3_9BACI</name>
<feature type="transmembrane region" description="Helical" evidence="1">
    <location>
        <begin position="185"/>
        <end position="209"/>
    </location>
</feature>
<dbReference type="RefSeq" id="WP_336498594.1">
    <property type="nucleotide sequence ID" value="NZ_JBAWSY010000014.1"/>
</dbReference>
<feature type="transmembrane region" description="Helical" evidence="1">
    <location>
        <begin position="6"/>
        <end position="23"/>
    </location>
</feature>